<dbReference type="AlphaFoldDB" id="A0AAV4PRP6"/>
<organism evidence="1 2">
    <name type="scientific">Caerostris extrusa</name>
    <name type="common">Bark spider</name>
    <name type="synonym">Caerostris bankana</name>
    <dbReference type="NCBI Taxonomy" id="172846"/>
    <lineage>
        <taxon>Eukaryota</taxon>
        <taxon>Metazoa</taxon>
        <taxon>Ecdysozoa</taxon>
        <taxon>Arthropoda</taxon>
        <taxon>Chelicerata</taxon>
        <taxon>Arachnida</taxon>
        <taxon>Araneae</taxon>
        <taxon>Araneomorphae</taxon>
        <taxon>Entelegynae</taxon>
        <taxon>Araneoidea</taxon>
        <taxon>Araneidae</taxon>
        <taxon>Caerostris</taxon>
    </lineage>
</organism>
<keyword evidence="2" id="KW-1185">Reference proteome</keyword>
<reference evidence="1 2" key="1">
    <citation type="submission" date="2021-06" db="EMBL/GenBank/DDBJ databases">
        <title>Caerostris extrusa draft genome.</title>
        <authorList>
            <person name="Kono N."/>
            <person name="Arakawa K."/>
        </authorList>
    </citation>
    <scope>NUCLEOTIDE SEQUENCE [LARGE SCALE GENOMIC DNA]</scope>
</reference>
<name>A0AAV4PRP6_CAEEX</name>
<proteinExistence type="predicted"/>
<protein>
    <submittedName>
        <fullName evidence="1">Uncharacterized protein</fullName>
    </submittedName>
</protein>
<evidence type="ECO:0000313" key="1">
    <source>
        <dbReference type="EMBL" id="GIX99610.1"/>
    </source>
</evidence>
<sequence length="133" mass="15402">MEHSSRDKEEVSAAHVKSEHKAHLLPRLSHLVNGWDVIKTSWEKGNEEGSQIHSKFKNYTFMQNTKCQGYQIEACVYLSQPWCFKKIWNAQQNMAEAKPSLKSTVSNGSLWDYNKSVASRKSNIQVEIFLEER</sequence>
<gene>
    <name evidence="1" type="ORF">CEXT_662831</name>
</gene>
<evidence type="ECO:0000313" key="2">
    <source>
        <dbReference type="Proteomes" id="UP001054945"/>
    </source>
</evidence>
<dbReference type="Proteomes" id="UP001054945">
    <property type="component" value="Unassembled WGS sequence"/>
</dbReference>
<dbReference type="EMBL" id="BPLR01005071">
    <property type="protein sequence ID" value="GIX99610.1"/>
    <property type="molecule type" value="Genomic_DNA"/>
</dbReference>
<comment type="caution">
    <text evidence="1">The sequence shown here is derived from an EMBL/GenBank/DDBJ whole genome shotgun (WGS) entry which is preliminary data.</text>
</comment>
<accession>A0AAV4PRP6</accession>